<evidence type="ECO:0000256" key="7">
    <source>
        <dbReference type="PIRSR" id="PIRSR628651-50"/>
    </source>
</evidence>
<name>T1EDE4_HELRO</name>
<dbReference type="GO" id="GO:0006325">
    <property type="term" value="P:chromatin organization"/>
    <property type="evidence" value="ECO:0007669"/>
    <property type="project" value="UniProtKB-KW"/>
</dbReference>
<dbReference type="GeneID" id="20194596"/>
<keyword evidence="10" id="KW-0156">Chromatin regulator</keyword>
<organism evidence="14 15">
    <name type="scientific">Helobdella robusta</name>
    <name type="common">Californian leech</name>
    <dbReference type="NCBI Taxonomy" id="6412"/>
    <lineage>
        <taxon>Eukaryota</taxon>
        <taxon>Metazoa</taxon>
        <taxon>Spiralia</taxon>
        <taxon>Lophotrochozoa</taxon>
        <taxon>Annelida</taxon>
        <taxon>Clitellata</taxon>
        <taxon>Hirudinea</taxon>
        <taxon>Rhynchobdellida</taxon>
        <taxon>Glossiphoniidae</taxon>
        <taxon>Helobdella</taxon>
    </lineage>
</organism>
<dbReference type="GO" id="GO:0005634">
    <property type="term" value="C:nucleus"/>
    <property type="evidence" value="ECO:0000318"/>
    <property type="project" value="GO_Central"/>
</dbReference>
<dbReference type="InterPro" id="IPR019786">
    <property type="entry name" value="Zinc_finger_PHD-type_CS"/>
</dbReference>
<proteinExistence type="inferred from homology"/>
<protein>
    <recommendedName>
        <fullName evidence="10">Inhibitor of growth protein</fullName>
    </recommendedName>
</protein>
<dbReference type="OMA" id="KCVIEWF"/>
<feature type="compositionally biased region" description="Polar residues" evidence="11">
    <location>
        <begin position="140"/>
        <end position="157"/>
    </location>
</feature>
<feature type="binding site" evidence="8">
    <location>
        <position position="295"/>
    </location>
    <ligand>
        <name>Zn(2+)</name>
        <dbReference type="ChEBI" id="CHEBI:29105"/>
        <label>2</label>
    </ligand>
</feature>
<comment type="subcellular location">
    <subcellularLocation>
        <location evidence="1 10">Nucleus</location>
    </subcellularLocation>
</comment>
<dbReference type="PANTHER" id="PTHR10333:SF89">
    <property type="entry name" value="INHIBITOR OF GROWTH PROTEIN"/>
    <property type="match status" value="1"/>
</dbReference>
<feature type="site" description="Histone H3K4me3 binding" evidence="7">
    <location>
        <position position="287"/>
    </location>
</feature>
<dbReference type="InParanoid" id="T1EDE4"/>
<dbReference type="InterPro" id="IPR028643">
    <property type="entry name" value="ING1_PHD_Znf"/>
</dbReference>
<evidence type="ECO:0000259" key="12">
    <source>
        <dbReference type="PROSITE" id="PS50016"/>
    </source>
</evidence>
<dbReference type="InterPro" id="IPR024610">
    <property type="entry name" value="ING_N_histone-binding"/>
</dbReference>
<evidence type="ECO:0000313" key="15">
    <source>
        <dbReference type="Proteomes" id="UP000015101"/>
    </source>
</evidence>
<evidence type="ECO:0000313" key="13">
    <source>
        <dbReference type="EMBL" id="ESN94013.1"/>
    </source>
</evidence>
<dbReference type="PANTHER" id="PTHR10333">
    <property type="entry name" value="INHIBITOR OF GROWTH PROTEIN"/>
    <property type="match status" value="1"/>
</dbReference>
<dbReference type="SMART" id="SM01408">
    <property type="entry name" value="ING"/>
    <property type="match status" value="1"/>
</dbReference>
<feature type="binding site" evidence="8">
    <location>
        <position position="317"/>
    </location>
    <ligand>
        <name>Zn(2+)</name>
        <dbReference type="ChEBI" id="CHEBI:29105"/>
        <label>2</label>
    </ligand>
</feature>
<dbReference type="InterPro" id="IPR013083">
    <property type="entry name" value="Znf_RING/FYVE/PHD"/>
</dbReference>
<feature type="binding site" evidence="8">
    <location>
        <position position="301"/>
    </location>
    <ligand>
        <name>Zn(2+)</name>
        <dbReference type="ChEBI" id="CHEBI:29105"/>
        <label>1</label>
    </ligand>
</feature>
<dbReference type="CDD" id="cd15584">
    <property type="entry name" value="PHD_ING1_2"/>
    <property type="match status" value="1"/>
</dbReference>
<comment type="function">
    <text evidence="10">Component of an histone acetyltransferase complex.</text>
</comment>
<feature type="binding site" evidence="8">
    <location>
        <position position="277"/>
    </location>
    <ligand>
        <name>Zn(2+)</name>
        <dbReference type="ChEBI" id="CHEBI:29105"/>
        <label>1</label>
    </ligand>
</feature>
<feature type="binding site" evidence="8">
    <location>
        <position position="320"/>
    </location>
    <ligand>
        <name>Zn(2+)</name>
        <dbReference type="ChEBI" id="CHEBI:29105"/>
        <label>2</label>
    </ligand>
</feature>
<evidence type="ECO:0000256" key="5">
    <source>
        <dbReference type="ARBA" id="ARBA00022833"/>
    </source>
</evidence>
<keyword evidence="5 8" id="KW-0862">Zinc</keyword>
<dbReference type="FunCoup" id="T1EDE4">
    <property type="interactions" value="1023"/>
</dbReference>
<dbReference type="EnsemblMetazoa" id="HelroT103151">
    <property type="protein sequence ID" value="HelroP103151"/>
    <property type="gene ID" value="HelroG103151"/>
</dbReference>
<dbReference type="GO" id="GO:0008270">
    <property type="term" value="F:zinc ion binding"/>
    <property type="evidence" value="ECO:0007669"/>
    <property type="project" value="UniProtKB-KW"/>
</dbReference>
<evidence type="ECO:0000256" key="1">
    <source>
        <dbReference type="ARBA" id="ARBA00004123"/>
    </source>
</evidence>
<dbReference type="eggNOG" id="KOG1973">
    <property type="taxonomic scope" value="Eukaryota"/>
</dbReference>
<evidence type="ECO:0000256" key="3">
    <source>
        <dbReference type="ARBA" id="ARBA00022723"/>
    </source>
</evidence>
<dbReference type="InterPro" id="IPR019787">
    <property type="entry name" value="Znf_PHD-finger"/>
</dbReference>
<dbReference type="InterPro" id="IPR028651">
    <property type="entry name" value="ING_fam"/>
</dbReference>
<keyword evidence="6 10" id="KW-0539">Nucleus</keyword>
<dbReference type="OrthoDB" id="5411773at2759"/>
<evidence type="ECO:0000256" key="4">
    <source>
        <dbReference type="ARBA" id="ARBA00022771"/>
    </source>
</evidence>
<dbReference type="Gene3D" id="6.10.140.1740">
    <property type="match status" value="1"/>
</dbReference>
<evidence type="ECO:0000256" key="10">
    <source>
        <dbReference type="RuleBase" id="RU361213"/>
    </source>
</evidence>
<dbReference type="GO" id="GO:0045893">
    <property type="term" value="P:positive regulation of DNA-templated transcription"/>
    <property type="evidence" value="ECO:0000318"/>
    <property type="project" value="GO_Central"/>
</dbReference>
<dbReference type="PROSITE" id="PS01359">
    <property type="entry name" value="ZF_PHD_1"/>
    <property type="match status" value="1"/>
</dbReference>
<dbReference type="SMART" id="SM00249">
    <property type="entry name" value="PHD"/>
    <property type="match status" value="1"/>
</dbReference>
<dbReference type="CTD" id="20194596"/>
<feature type="site" description="Histone H3K4me3 binding" evidence="7">
    <location>
        <position position="299"/>
    </location>
</feature>
<dbReference type="EMBL" id="AMQM01007191">
    <property type="status" value="NOT_ANNOTATED_CDS"/>
    <property type="molecule type" value="Genomic_DNA"/>
</dbReference>
<feature type="domain" description="PHD-type" evidence="12">
    <location>
        <begin position="274"/>
        <end position="323"/>
    </location>
</feature>
<dbReference type="Proteomes" id="UP000015101">
    <property type="component" value="Unassembled WGS sequence"/>
</dbReference>
<evidence type="ECO:0000256" key="8">
    <source>
        <dbReference type="PIRSR" id="PIRSR628651-51"/>
    </source>
</evidence>
<dbReference type="PROSITE" id="PS50016">
    <property type="entry name" value="ZF_PHD_2"/>
    <property type="match status" value="1"/>
</dbReference>
<dbReference type="SUPFAM" id="SSF57903">
    <property type="entry name" value="FYVE/PHD zinc finger"/>
    <property type="match status" value="1"/>
</dbReference>
<evidence type="ECO:0000313" key="14">
    <source>
        <dbReference type="EnsemblMetazoa" id="HelroP103151"/>
    </source>
</evidence>
<dbReference type="EMBL" id="KB097579">
    <property type="protein sequence ID" value="ESN94013.1"/>
    <property type="molecule type" value="Genomic_DNA"/>
</dbReference>
<feature type="compositionally biased region" description="Basic and acidic residues" evidence="11">
    <location>
        <begin position="226"/>
        <end position="238"/>
    </location>
</feature>
<feature type="region of interest" description="Disordered" evidence="11">
    <location>
        <begin position="138"/>
        <end position="250"/>
    </location>
</feature>
<sequence>MLNSQTFNDALAAVSFLENYLDNMDYLPSEVQRHITIFREIEYQCKEVMTKLLVEGETYKSSSDVLIKKQAINQIKKLLIRQKDLGDQKLEILSTIYELVENNSRSLEDSMANLESVQGLPSHVKNEEKSFFPSVAPSASMATSSAGCSSHQKSAADNNNFNTTHNTNNSTNNNSSSSNNSHATTLSTRASTSSNFKPDDKQDNGKTKRHRQAKRSANHESYASAMKEEEKRDEEEKSRKKKTRREKMDKSSLMMAANNSHLVKIIGNIDPNEPLYCLCREVSYGEMIGCDNESCEVEWFHFHCVNLTHKPKGKWFCPSCRGDRQSVLNPELLEQRKAKKNAVMAIAAAAASNNNATSD</sequence>
<reference evidence="14" key="3">
    <citation type="submission" date="2015-06" db="UniProtKB">
        <authorList>
            <consortium name="EnsemblMetazoa"/>
        </authorList>
    </citation>
    <scope>IDENTIFICATION</scope>
</reference>
<comment type="domain">
    <text evidence="10">The PHD-type zinc finger mediates the binding to H3K4me3.</text>
</comment>
<dbReference type="AlphaFoldDB" id="T1EDE4"/>
<comment type="similarity">
    <text evidence="2 10">Belongs to the ING family.</text>
</comment>
<gene>
    <name evidence="14" type="primary">20194596</name>
    <name evidence="13" type="ORF">HELRODRAFT_103151</name>
</gene>
<dbReference type="KEGG" id="hro:HELRODRAFT_103151"/>
<accession>T1EDE4</accession>
<evidence type="ECO:0000256" key="9">
    <source>
        <dbReference type="PROSITE-ProRule" id="PRU00146"/>
    </source>
</evidence>
<feature type="binding site" evidence="8">
    <location>
        <position position="279"/>
    </location>
    <ligand>
        <name>Zn(2+)</name>
        <dbReference type="ChEBI" id="CHEBI:29105"/>
        <label>1</label>
    </ligand>
</feature>
<feature type="site" description="Histone H3K4me3 binding" evidence="7">
    <location>
        <position position="276"/>
    </location>
</feature>
<keyword evidence="15" id="KW-1185">Reference proteome</keyword>
<keyword evidence="3 8" id="KW-0479">Metal-binding</keyword>
<comment type="subunit">
    <text evidence="10">Component of an histone acetyltransferase complex. Interacts with H3K4me3 and to a lesser extent with H3K4me2.</text>
</comment>
<dbReference type="Pfam" id="PF12998">
    <property type="entry name" value="ING"/>
    <property type="match status" value="1"/>
</dbReference>
<evidence type="ECO:0000256" key="2">
    <source>
        <dbReference type="ARBA" id="ARBA00010210"/>
    </source>
</evidence>
<feature type="compositionally biased region" description="Basic and acidic residues" evidence="11">
    <location>
        <begin position="197"/>
        <end position="206"/>
    </location>
</feature>
<evidence type="ECO:0000256" key="11">
    <source>
        <dbReference type="SAM" id="MobiDB-lite"/>
    </source>
</evidence>
<dbReference type="HOGENOM" id="CLU_031900_5_1_1"/>
<dbReference type="CDD" id="cd16857">
    <property type="entry name" value="ING_ING1_2"/>
    <property type="match status" value="1"/>
</dbReference>
<dbReference type="InterPro" id="IPR001965">
    <property type="entry name" value="Znf_PHD"/>
</dbReference>
<reference evidence="15" key="1">
    <citation type="submission" date="2012-12" db="EMBL/GenBank/DDBJ databases">
        <authorList>
            <person name="Hellsten U."/>
            <person name="Grimwood J."/>
            <person name="Chapman J.A."/>
            <person name="Shapiro H."/>
            <person name="Aerts A."/>
            <person name="Otillar R.P."/>
            <person name="Terry A.Y."/>
            <person name="Boore J.L."/>
            <person name="Simakov O."/>
            <person name="Marletaz F."/>
            <person name="Cho S.-J."/>
            <person name="Edsinger-Gonzales E."/>
            <person name="Havlak P."/>
            <person name="Kuo D.-H."/>
            <person name="Larsson T."/>
            <person name="Lv J."/>
            <person name="Arendt D."/>
            <person name="Savage R."/>
            <person name="Osoegawa K."/>
            <person name="de Jong P."/>
            <person name="Lindberg D.R."/>
            <person name="Seaver E.C."/>
            <person name="Weisblat D.A."/>
            <person name="Putnam N.H."/>
            <person name="Grigoriev I.V."/>
            <person name="Rokhsar D.S."/>
        </authorList>
    </citation>
    <scope>NUCLEOTIDE SEQUENCE</scope>
</reference>
<feature type="binding site" evidence="8">
    <location>
        <position position="290"/>
    </location>
    <ligand>
        <name>Zn(2+)</name>
        <dbReference type="ChEBI" id="CHEBI:29105"/>
        <label>2</label>
    </ligand>
</feature>
<feature type="site" description="Histone H3K4me3 binding" evidence="7">
    <location>
        <position position="291"/>
    </location>
</feature>
<dbReference type="STRING" id="6412.T1EDE4"/>
<evidence type="ECO:0000256" key="6">
    <source>
        <dbReference type="ARBA" id="ARBA00023242"/>
    </source>
</evidence>
<dbReference type="FunFam" id="3.30.40.10:FF:000021">
    <property type="entry name" value="Inhibitor of growth 2b"/>
    <property type="match status" value="1"/>
</dbReference>
<keyword evidence="4 9" id="KW-0863">Zinc-finger</keyword>
<feature type="binding site" evidence="8">
    <location>
        <position position="304"/>
    </location>
    <ligand>
        <name>Zn(2+)</name>
        <dbReference type="ChEBI" id="CHEBI:29105"/>
        <label>1</label>
    </ligand>
</feature>
<dbReference type="InterPro" id="IPR011011">
    <property type="entry name" value="Znf_FYVE_PHD"/>
</dbReference>
<dbReference type="RefSeq" id="XP_009027981.1">
    <property type="nucleotide sequence ID" value="XM_009029733.1"/>
</dbReference>
<dbReference type="Gene3D" id="3.30.40.10">
    <property type="entry name" value="Zinc/RING finger domain, C3HC4 (zinc finger)"/>
    <property type="match status" value="1"/>
</dbReference>
<feature type="compositionally biased region" description="Low complexity" evidence="11">
    <location>
        <begin position="158"/>
        <end position="194"/>
    </location>
</feature>
<reference evidence="13 15" key="2">
    <citation type="journal article" date="2013" name="Nature">
        <title>Insights into bilaterian evolution from three spiralian genomes.</title>
        <authorList>
            <person name="Simakov O."/>
            <person name="Marletaz F."/>
            <person name="Cho S.J."/>
            <person name="Edsinger-Gonzales E."/>
            <person name="Havlak P."/>
            <person name="Hellsten U."/>
            <person name="Kuo D.H."/>
            <person name="Larsson T."/>
            <person name="Lv J."/>
            <person name="Arendt D."/>
            <person name="Savage R."/>
            <person name="Osoegawa K."/>
            <person name="de Jong P."/>
            <person name="Grimwood J."/>
            <person name="Chapman J.A."/>
            <person name="Shapiro H."/>
            <person name="Aerts A."/>
            <person name="Otillar R.P."/>
            <person name="Terry A.Y."/>
            <person name="Boore J.L."/>
            <person name="Grigoriev I.V."/>
            <person name="Lindberg D.R."/>
            <person name="Seaver E.C."/>
            <person name="Weisblat D.A."/>
            <person name="Putnam N.H."/>
            <person name="Rokhsar D.S."/>
        </authorList>
    </citation>
    <scope>NUCLEOTIDE SEQUENCE</scope>
</reference>
<feature type="compositionally biased region" description="Basic residues" evidence="11">
    <location>
        <begin position="207"/>
        <end position="216"/>
    </location>
</feature>